<evidence type="ECO:0000256" key="1">
    <source>
        <dbReference type="SAM" id="MobiDB-lite"/>
    </source>
</evidence>
<feature type="signal peptide" evidence="2">
    <location>
        <begin position="1"/>
        <end position="19"/>
    </location>
</feature>
<name>A0A4R3N695_9GAMM</name>
<dbReference type="OrthoDB" id="6052310at2"/>
<accession>A0A4R3N695</accession>
<evidence type="ECO:0000256" key="2">
    <source>
        <dbReference type="SAM" id="SignalP"/>
    </source>
</evidence>
<dbReference type="AlphaFoldDB" id="A0A4R3N695"/>
<feature type="compositionally biased region" description="Pro residues" evidence="1">
    <location>
        <begin position="99"/>
        <end position="109"/>
    </location>
</feature>
<gene>
    <name evidence="3" type="ORF">EDC34_10397</name>
</gene>
<reference evidence="3 4" key="1">
    <citation type="submission" date="2019-03" db="EMBL/GenBank/DDBJ databases">
        <title>Genomic Encyclopedia of Type Strains, Phase IV (KMG-IV): sequencing the most valuable type-strain genomes for metagenomic binning, comparative biology and taxonomic classification.</title>
        <authorList>
            <person name="Goeker M."/>
        </authorList>
    </citation>
    <scope>NUCLEOTIDE SEQUENCE [LARGE SCALE GENOMIC DNA]</scope>
    <source>
        <strain evidence="3 4">DSM 13605</strain>
    </source>
</reference>
<feature type="chain" id="PRO_5020317890" evidence="2">
    <location>
        <begin position="20"/>
        <end position="309"/>
    </location>
</feature>
<evidence type="ECO:0000313" key="4">
    <source>
        <dbReference type="Proteomes" id="UP000295414"/>
    </source>
</evidence>
<feature type="region of interest" description="Disordered" evidence="1">
    <location>
        <begin position="92"/>
        <end position="134"/>
    </location>
</feature>
<proteinExistence type="predicted"/>
<comment type="caution">
    <text evidence="3">The sequence shown here is derived from an EMBL/GenBank/DDBJ whole genome shotgun (WGS) entry which is preliminary data.</text>
</comment>
<dbReference type="InterPro" id="IPR021381">
    <property type="entry name" value="DUF3011"/>
</dbReference>
<protein>
    <submittedName>
        <fullName evidence="3">DUF3011 family protein</fullName>
    </submittedName>
</protein>
<dbReference type="RefSeq" id="WP_114959761.1">
    <property type="nucleotide sequence ID" value="NZ_MSZW01000028.1"/>
</dbReference>
<dbReference type="EMBL" id="SMAP01000003">
    <property type="protein sequence ID" value="TCT24758.1"/>
    <property type="molecule type" value="Genomic_DNA"/>
</dbReference>
<keyword evidence="4" id="KW-1185">Reference proteome</keyword>
<sequence>MSRLVAAPLLALATASALAALPAPAHAQAQQRAYAPEDLWTLSPAEQSRVIGLEYREQSRGRQIPDDQLRFYLDQVRLSRWTFSQVKNDIAKSLGGAGAPPPPPPPGPGPGMQAARCESTDGRTKTCSMPWQGPSRLTRQLSSAACVEGRSWFNGNGRVTVSNGCRGEFQPGTGPVGTQWTTLRCESIGGRFTSCGHDVVGRAQLVRQLSNGRCIENRNFGVRNRQLWVDDGCRGEFRVQVGAAPGSDYSVTCTSRGGYATCAWDARRGRPTLIQQLAGMPCREGFSWGYDARSGLWVNHGCSARFGVR</sequence>
<dbReference type="Pfam" id="PF11218">
    <property type="entry name" value="DUF3011"/>
    <property type="match status" value="1"/>
</dbReference>
<keyword evidence="2" id="KW-0732">Signal</keyword>
<organism evidence="3 4">
    <name type="scientific">Thermomonas haemolytica</name>
    <dbReference type="NCBI Taxonomy" id="141949"/>
    <lineage>
        <taxon>Bacteria</taxon>
        <taxon>Pseudomonadati</taxon>
        <taxon>Pseudomonadota</taxon>
        <taxon>Gammaproteobacteria</taxon>
        <taxon>Lysobacterales</taxon>
        <taxon>Lysobacteraceae</taxon>
        <taxon>Thermomonas</taxon>
    </lineage>
</organism>
<dbReference type="Proteomes" id="UP000295414">
    <property type="component" value="Unassembled WGS sequence"/>
</dbReference>
<feature type="compositionally biased region" description="Polar residues" evidence="1">
    <location>
        <begin position="125"/>
        <end position="134"/>
    </location>
</feature>
<evidence type="ECO:0000313" key="3">
    <source>
        <dbReference type="EMBL" id="TCT24758.1"/>
    </source>
</evidence>